<evidence type="ECO:0000256" key="1">
    <source>
        <dbReference type="SAM" id="SignalP"/>
    </source>
</evidence>
<dbReference type="EMBL" id="QPIW01000026">
    <property type="protein sequence ID" value="RDB03513.1"/>
    <property type="molecule type" value="Genomic_DNA"/>
</dbReference>
<keyword evidence="1" id="KW-0732">Signal</keyword>
<organism evidence="2 3">
    <name type="scientific">Runella aurantiaca</name>
    <dbReference type="NCBI Taxonomy" id="2282308"/>
    <lineage>
        <taxon>Bacteria</taxon>
        <taxon>Pseudomonadati</taxon>
        <taxon>Bacteroidota</taxon>
        <taxon>Cytophagia</taxon>
        <taxon>Cytophagales</taxon>
        <taxon>Spirosomataceae</taxon>
        <taxon>Runella</taxon>
    </lineage>
</organism>
<evidence type="ECO:0000313" key="2">
    <source>
        <dbReference type="EMBL" id="RDB03513.1"/>
    </source>
</evidence>
<evidence type="ECO:0008006" key="4">
    <source>
        <dbReference type="Google" id="ProtNLM"/>
    </source>
</evidence>
<accession>A0A369I7L1</accession>
<sequence>MHCQNEVITAGETRWYKNNKTMKKNTMLLSIFAAMFFVSTGNAMAESHLFTKDVKIVKRDAKKVEVRVNQPNVGILDVELRDKEGVLIYEGEIKGGENVATQFNLNALPSGEYTLNCFNNNFWSSQQLAISNGNIEINENSYKESLAPKVEMIAINRFEVSTVVKNVADMEVIIADRAGEVVYKGYLSTASRFNLGHLPSGEYSFEFVVADKSFKQFVNVK</sequence>
<reference evidence="2 3" key="1">
    <citation type="submission" date="2018-07" db="EMBL/GenBank/DDBJ databases">
        <title>Genome analysis of Runella aurantiaca.</title>
        <authorList>
            <person name="Yang X."/>
        </authorList>
    </citation>
    <scope>NUCLEOTIDE SEQUENCE [LARGE SCALE GENOMIC DNA]</scope>
    <source>
        <strain evidence="2 3">YX9</strain>
    </source>
</reference>
<evidence type="ECO:0000313" key="3">
    <source>
        <dbReference type="Proteomes" id="UP000253141"/>
    </source>
</evidence>
<dbReference type="Proteomes" id="UP000253141">
    <property type="component" value="Unassembled WGS sequence"/>
</dbReference>
<dbReference type="AlphaFoldDB" id="A0A369I7L1"/>
<gene>
    <name evidence="2" type="ORF">DVG78_23675</name>
</gene>
<feature type="chain" id="PRO_5017026256" description="Secreted protein (Por secretion system target)" evidence="1">
    <location>
        <begin position="46"/>
        <end position="221"/>
    </location>
</feature>
<keyword evidence="3" id="KW-1185">Reference proteome</keyword>
<feature type="signal peptide" evidence="1">
    <location>
        <begin position="1"/>
        <end position="45"/>
    </location>
</feature>
<comment type="caution">
    <text evidence="2">The sequence shown here is derived from an EMBL/GenBank/DDBJ whole genome shotgun (WGS) entry which is preliminary data.</text>
</comment>
<name>A0A369I7L1_9BACT</name>
<protein>
    <recommendedName>
        <fullName evidence="4">Secreted protein (Por secretion system target)</fullName>
    </recommendedName>
</protein>
<proteinExistence type="predicted"/>